<dbReference type="GO" id="GO:0004497">
    <property type="term" value="F:monooxygenase activity"/>
    <property type="evidence" value="ECO:0007669"/>
    <property type="project" value="UniProtKB-KW"/>
</dbReference>
<dbReference type="PANTHER" id="PTHR33336:SF3">
    <property type="entry name" value="ABM DOMAIN-CONTAINING PROTEIN"/>
    <property type="match status" value="1"/>
</dbReference>
<gene>
    <name evidence="3" type="ORF">OA57_04075</name>
</gene>
<dbReference type="RefSeq" id="WP_034613875.1">
    <property type="nucleotide sequence ID" value="NZ_JSUM01000005.1"/>
</dbReference>
<evidence type="ECO:0000256" key="1">
    <source>
        <dbReference type="SAM" id="SignalP"/>
    </source>
</evidence>
<sequence>MTFLPKWILTMTFCTALSAQAAPIFNLFELGVQPAEKTEQYHAVGLHNITTSLAEESGTLAMYSAAQKDNPNLVYMFEIYADDAAYQTHIQSPQYRAFLQASPSILTDHKKRILLEPQFLADKKIEQRAETINNLVIVEVKPEFNDAFKALVLPEMAQSIKVESGVLAMYAATEKDQPNRWYFYEIYADEHAYQLHRRTPHFQEYLTKSAEMLQDKQAVPITPNLLRNKGGLNFNVLETP</sequence>
<dbReference type="Pfam" id="PF03992">
    <property type="entry name" value="ABM"/>
    <property type="match status" value="2"/>
</dbReference>
<comment type="caution">
    <text evidence="3">The sequence shown here is derived from an EMBL/GenBank/DDBJ whole genome shotgun (WGS) entry which is preliminary data.</text>
</comment>
<dbReference type="Proteomes" id="UP000030380">
    <property type="component" value="Unassembled WGS sequence"/>
</dbReference>
<dbReference type="InterPro" id="IPR007138">
    <property type="entry name" value="ABM_dom"/>
</dbReference>
<protein>
    <submittedName>
        <fullName evidence="3">Antibiotic biosynthesis monooxygenase</fullName>
    </submittedName>
</protein>
<keyword evidence="4" id="KW-1185">Reference proteome</keyword>
<dbReference type="InterPro" id="IPR050744">
    <property type="entry name" value="AI-2_Isomerase_LsrG"/>
</dbReference>
<dbReference type="STRING" id="505317.OA57_04075"/>
<proteinExistence type="predicted"/>
<feature type="domain" description="ABM" evidence="2">
    <location>
        <begin position="132"/>
        <end position="221"/>
    </location>
</feature>
<reference evidence="3 4" key="1">
    <citation type="submission" date="2014-11" db="EMBL/GenBank/DDBJ databases">
        <title>Draft genome sequence of Chelonobacter oris 1662T, associated with respiratory disease in Hermann's Tortoises.</title>
        <authorList>
            <person name="Kudirkiene E."/>
            <person name="Hansen M.J."/>
            <person name="Bojesen A.M."/>
        </authorList>
    </citation>
    <scope>NUCLEOTIDE SEQUENCE [LARGE SCALE GENOMIC DNA]</scope>
    <source>
        <strain evidence="3 4">1662</strain>
    </source>
</reference>
<keyword evidence="1" id="KW-0732">Signal</keyword>
<feature type="domain" description="ABM" evidence="2">
    <location>
        <begin position="24"/>
        <end position="114"/>
    </location>
</feature>
<accession>A0A0A3AN87</accession>
<evidence type="ECO:0000313" key="4">
    <source>
        <dbReference type="Proteomes" id="UP000030380"/>
    </source>
</evidence>
<keyword evidence="3" id="KW-0560">Oxidoreductase</keyword>
<dbReference type="PROSITE" id="PS51725">
    <property type="entry name" value="ABM"/>
    <property type="match status" value="2"/>
</dbReference>
<organism evidence="3 4">
    <name type="scientific">Chelonobacter oris</name>
    <dbReference type="NCBI Taxonomy" id="505317"/>
    <lineage>
        <taxon>Bacteria</taxon>
        <taxon>Pseudomonadati</taxon>
        <taxon>Pseudomonadota</taxon>
        <taxon>Gammaproteobacteria</taxon>
        <taxon>Pasteurellales</taxon>
        <taxon>Pasteurellaceae</taxon>
        <taxon>Chelonobacter</taxon>
    </lineage>
</organism>
<keyword evidence="3" id="KW-0503">Monooxygenase</keyword>
<dbReference type="EMBL" id="JSUM01000005">
    <property type="protein sequence ID" value="KGQ70888.1"/>
    <property type="molecule type" value="Genomic_DNA"/>
</dbReference>
<dbReference type="Gene3D" id="3.30.70.100">
    <property type="match status" value="1"/>
</dbReference>
<evidence type="ECO:0000313" key="3">
    <source>
        <dbReference type="EMBL" id="KGQ70888.1"/>
    </source>
</evidence>
<dbReference type="PANTHER" id="PTHR33336">
    <property type="entry name" value="QUINOL MONOOXYGENASE YGIN-RELATED"/>
    <property type="match status" value="1"/>
</dbReference>
<dbReference type="SUPFAM" id="SSF54909">
    <property type="entry name" value="Dimeric alpha+beta barrel"/>
    <property type="match status" value="2"/>
</dbReference>
<dbReference type="AlphaFoldDB" id="A0A0A3AN87"/>
<name>A0A0A3AN87_9PAST</name>
<evidence type="ECO:0000259" key="2">
    <source>
        <dbReference type="PROSITE" id="PS51725"/>
    </source>
</evidence>
<dbReference type="InterPro" id="IPR011008">
    <property type="entry name" value="Dimeric_a/b-barrel"/>
</dbReference>
<feature type="chain" id="PRO_5002009161" evidence="1">
    <location>
        <begin position="22"/>
        <end position="240"/>
    </location>
</feature>
<feature type="signal peptide" evidence="1">
    <location>
        <begin position="1"/>
        <end position="21"/>
    </location>
</feature>